<accession>A0A7J3Z6H7</accession>
<reference evidence="2" key="1">
    <citation type="journal article" date="2020" name="mSystems">
        <title>Genome- and Community-Level Interaction Insights into Carbon Utilization and Element Cycling Functions of Hydrothermarchaeota in Hydrothermal Sediment.</title>
        <authorList>
            <person name="Zhou Z."/>
            <person name="Liu Y."/>
            <person name="Xu W."/>
            <person name="Pan J."/>
            <person name="Luo Z.H."/>
            <person name="Li M."/>
        </authorList>
    </citation>
    <scope>NUCLEOTIDE SEQUENCE [LARGE SCALE GENOMIC DNA]</scope>
    <source>
        <strain evidence="2">SpSt-1105</strain>
    </source>
</reference>
<evidence type="ECO:0000313" key="2">
    <source>
        <dbReference type="EMBL" id="HHQ50261.1"/>
    </source>
</evidence>
<dbReference type="AlphaFoldDB" id="A0A7J3Z6H7"/>
<dbReference type="EMBL" id="DRYQ01000035">
    <property type="protein sequence ID" value="HHQ50261.1"/>
    <property type="molecule type" value="Genomic_DNA"/>
</dbReference>
<evidence type="ECO:0000256" key="1">
    <source>
        <dbReference type="SAM" id="Phobius"/>
    </source>
</evidence>
<proteinExistence type="predicted"/>
<keyword evidence="1" id="KW-0472">Membrane</keyword>
<feature type="transmembrane region" description="Helical" evidence="1">
    <location>
        <begin position="12"/>
        <end position="31"/>
    </location>
</feature>
<name>A0A7J3Z6H7_9CREN</name>
<feature type="transmembrane region" description="Helical" evidence="1">
    <location>
        <begin position="51"/>
        <end position="71"/>
    </location>
</feature>
<keyword evidence="1" id="KW-1133">Transmembrane helix</keyword>
<gene>
    <name evidence="2" type="ORF">ENM66_02795</name>
</gene>
<keyword evidence="1" id="KW-0812">Transmembrane</keyword>
<organism evidence="2">
    <name type="scientific">Ignisphaera aggregans</name>
    <dbReference type="NCBI Taxonomy" id="334771"/>
    <lineage>
        <taxon>Archaea</taxon>
        <taxon>Thermoproteota</taxon>
        <taxon>Thermoprotei</taxon>
        <taxon>Desulfurococcales</taxon>
        <taxon>Desulfurococcaceae</taxon>
        <taxon>Ignisphaera</taxon>
    </lineage>
</organism>
<comment type="caution">
    <text evidence="2">The sequence shown here is derived from an EMBL/GenBank/DDBJ whole genome shotgun (WGS) entry which is preliminary data.</text>
</comment>
<protein>
    <submittedName>
        <fullName evidence="2">Uncharacterized protein</fullName>
    </submittedName>
</protein>
<sequence>MLYVAKKPRPGMFLTVFGTLWVFAMLVFYIYNTLGFYAVSGLQQESAGPAVTTALGFILLILGVAIAIRLARRGGGK</sequence>